<accession>A0A0F9BDS7</accession>
<comment type="caution">
    <text evidence="1">The sequence shown here is derived from an EMBL/GenBank/DDBJ whole genome shotgun (WGS) entry which is preliminary data.</text>
</comment>
<dbReference type="EMBL" id="LAZR01038332">
    <property type="protein sequence ID" value="KKL19840.1"/>
    <property type="molecule type" value="Genomic_DNA"/>
</dbReference>
<proteinExistence type="predicted"/>
<reference evidence="1" key="1">
    <citation type="journal article" date="2015" name="Nature">
        <title>Complex archaea that bridge the gap between prokaryotes and eukaryotes.</title>
        <authorList>
            <person name="Spang A."/>
            <person name="Saw J.H."/>
            <person name="Jorgensen S.L."/>
            <person name="Zaremba-Niedzwiedzka K."/>
            <person name="Martijn J."/>
            <person name="Lind A.E."/>
            <person name="van Eijk R."/>
            <person name="Schleper C."/>
            <person name="Guy L."/>
            <person name="Ettema T.J."/>
        </authorList>
    </citation>
    <scope>NUCLEOTIDE SEQUENCE</scope>
</reference>
<name>A0A0F9BDS7_9ZZZZ</name>
<organism evidence="1">
    <name type="scientific">marine sediment metagenome</name>
    <dbReference type="NCBI Taxonomy" id="412755"/>
    <lineage>
        <taxon>unclassified sequences</taxon>
        <taxon>metagenomes</taxon>
        <taxon>ecological metagenomes</taxon>
    </lineage>
</organism>
<gene>
    <name evidence="1" type="ORF">LCGC14_2461450</name>
</gene>
<protein>
    <submittedName>
        <fullName evidence="1">Uncharacterized protein</fullName>
    </submittedName>
</protein>
<dbReference type="AlphaFoldDB" id="A0A0F9BDS7"/>
<sequence length="50" mass="5613">MKTVDIVFDGPPGPEAGRFVEVENEDGASINYGEWIKREDGYWVLRVPAC</sequence>
<evidence type="ECO:0000313" key="1">
    <source>
        <dbReference type="EMBL" id="KKL19840.1"/>
    </source>
</evidence>